<evidence type="ECO:0000313" key="1">
    <source>
        <dbReference type="EMBL" id="KAJ7565457.1"/>
    </source>
</evidence>
<keyword evidence="2" id="KW-1185">Reference proteome</keyword>
<dbReference type="Proteomes" id="UP001162992">
    <property type="component" value="Chromosome 2"/>
</dbReference>
<accession>A0ACC2EGM0</accession>
<dbReference type="EMBL" id="CM055093">
    <property type="protein sequence ID" value="KAJ7565457.1"/>
    <property type="molecule type" value="Genomic_DNA"/>
</dbReference>
<comment type="caution">
    <text evidence="1">The sequence shown here is derived from an EMBL/GenBank/DDBJ whole genome shotgun (WGS) entry which is preliminary data.</text>
</comment>
<gene>
    <name evidence="1" type="ORF">O6H91_02G061800</name>
</gene>
<sequence>MDHQFPLSSSNGSVGHNPEGCSSMNHSITTSLSGVSAAGVAAPVNSSPDVSSSSIAAKAAKASKGEKASTYAGLKGSGRKGGGRSKKRFVGVRQRPSGRWVAEIKDTTQKIRLWLGTFDTAEDAARAYDEAACLLRGSNTRTNFLPETASAVSVLPSKAARLLHLRRSATATATAAAAAKTQPQPAPSPKSQQNPPYPGCASLLPPATTQPLFCSNYSYDNHHGHLDTAKRQQESLVTLLKTYRERYYGSTMCPQETFTQFSEDDLGSTQFLCRKELPSSPKIEFCTLIDNVCQRRNDDNLPDGRYYANADSYMSEYALPHRLDNAGGHIESPFEFCTEINMPKSLNDDLPNEPTSPALDYANSEDDESSNSDSFEHNSEENNILREHLKRIMYERQSSASLYLLNGVQECLLLSNNATSLPYAMSSPSLSLPPSFYAQHASQSAKTSTSMWEARINRDQQQMTISDHEPNTSVDNPSQEAMWNSWDLSPLCIASKVRSTPIVGL</sequence>
<proteinExistence type="predicted"/>
<name>A0ACC2EGM0_DIPCM</name>
<protein>
    <submittedName>
        <fullName evidence="1">Uncharacterized protein</fullName>
    </submittedName>
</protein>
<organism evidence="1 2">
    <name type="scientific">Diphasiastrum complanatum</name>
    <name type="common">Issler's clubmoss</name>
    <name type="synonym">Lycopodium complanatum</name>
    <dbReference type="NCBI Taxonomy" id="34168"/>
    <lineage>
        <taxon>Eukaryota</taxon>
        <taxon>Viridiplantae</taxon>
        <taxon>Streptophyta</taxon>
        <taxon>Embryophyta</taxon>
        <taxon>Tracheophyta</taxon>
        <taxon>Lycopodiopsida</taxon>
        <taxon>Lycopodiales</taxon>
        <taxon>Lycopodiaceae</taxon>
        <taxon>Lycopodioideae</taxon>
        <taxon>Diphasiastrum</taxon>
    </lineage>
</organism>
<evidence type="ECO:0000313" key="2">
    <source>
        <dbReference type="Proteomes" id="UP001162992"/>
    </source>
</evidence>
<reference evidence="2" key="1">
    <citation type="journal article" date="2024" name="Proc. Natl. Acad. Sci. U.S.A.">
        <title>Extraordinary preservation of gene collinearity over three hundred million years revealed in homosporous lycophytes.</title>
        <authorList>
            <person name="Li C."/>
            <person name="Wickell D."/>
            <person name="Kuo L.Y."/>
            <person name="Chen X."/>
            <person name="Nie B."/>
            <person name="Liao X."/>
            <person name="Peng D."/>
            <person name="Ji J."/>
            <person name="Jenkins J."/>
            <person name="Williams M."/>
            <person name="Shu S."/>
            <person name="Plott C."/>
            <person name="Barry K."/>
            <person name="Rajasekar S."/>
            <person name="Grimwood J."/>
            <person name="Han X."/>
            <person name="Sun S."/>
            <person name="Hou Z."/>
            <person name="He W."/>
            <person name="Dai G."/>
            <person name="Sun C."/>
            <person name="Schmutz J."/>
            <person name="Leebens-Mack J.H."/>
            <person name="Li F.W."/>
            <person name="Wang L."/>
        </authorList>
    </citation>
    <scope>NUCLEOTIDE SEQUENCE [LARGE SCALE GENOMIC DNA]</scope>
    <source>
        <strain evidence="2">cv. PW_Plant_1</strain>
    </source>
</reference>